<proteinExistence type="predicted"/>
<dbReference type="Proteomes" id="UP001142055">
    <property type="component" value="Chromosome 3"/>
</dbReference>
<accession>A0A9Q0RIR7</accession>
<keyword evidence="2" id="KW-1185">Reference proteome</keyword>
<organism evidence="1 2">
    <name type="scientific">Blomia tropicalis</name>
    <name type="common">Mite</name>
    <dbReference type="NCBI Taxonomy" id="40697"/>
    <lineage>
        <taxon>Eukaryota</taxon>
        <taxon>Metazoa</taxon>
        <taxon>Ecdysozoa</taxon>
        <taxon>Arthropoda</taxon>
        <taxon>Chelicerata</taxon>
        <taxon>Arachnida</taxon>
        <taxon>Acari</taxon>
        <taxon>Acariformes</taxon>
        <taxon>Sarcoptiformes</taxon>
        <taxon>Astigmata</taxon>
        <taxon>Glycyphagoidea</taxon>
        <taxon>Echimyopodidae</taxon>
        <taxon>Blomia</taxon>
    </lineage>
</organism>
<dbReference type="EMBL" id="JAPWDV010000003">
    <property type="protein sequence ID" value="KAJ6217163.1"/>
    <property type="molecule type" value="Genomic_DNA"/>
</dbReference>
<evidence type="ECO:0000313" key="1">
    <source>
        <dbReference type="EMBL" id="KAJ6217163.1"/>
    </source>
</evidence>
<protein>
    <submittedName>
        <fullName evidence="1">Uncharacterized protein</fullName>
    </submittedName>
</protein>
<comment type="caution">
    <text evidence="1">The sequence shown here is derived from an EMBL/GenBank/DDBJ whole genome shotgun (WGS) entry which is preliminary data.</text>
</comment>
<gene>
    <name evidence="1" type="ORF">RDWZM_008320</name>
</gene>
<dbReference type="AlphaFoldDB" id="A0A9Q0RIR7"/>
<evidence type="ECO:0000313" key="2">
    <source>
        <dbReference type="Proteomes" id="UP001142055"/>
    </source>
</evidence>
<reference evidence="1" key="1">
    <citation type="submission" date="2022-12" db="EMBL/GenBank/DDBJ databases">
        <title>Genome assemblies of Blomia tropicalis.</title>
        <authorList>
            <person name="Cui Y."/>
        </authorList>
    </citation>
    <scope>NUCLEOTIDE SEQUENCE</scope>
    <source>
        <tissue evidence="1">Adult mites</tissue>
    </source>
</reference>
<sequence length="55" mass="6154">CHVVCRQYSSSFSISPVVTMSSRPFDGKWTRTINVAPKQSLKRLAPNHTIPTLPL</sequence>
<feature type="non-terminal residue" evidence="1">
    <location>
        <position position="1"/>
    </location>
</feature>
<name>A0A9Q0RIR7_BLOTA</name>